<evidence type="ECO:0000259" key="4">
    <source>
        <dbReference type="Pfam" id="PF01420"/>
    </source>
</evidence>
<reference evidence="6 7" key="1">
    <citation type="submission" date="2018-11" db="EMBL/GenBank/DDBJ databases">
        <title>Genomic profiling of Staphylococcus species from a Poultry farm system in KwaZulu-Natal, South Africa.</title>
        <authorList>
            <person name="Amoako D.G."/>
            <person name="Somboro A.M."/>
            <person name="Abia A.L.K."/>
            <person name="Bester L.A."/>
            <person name="Essack S.Y."/>
        </authorList>
    </citation>
    <scope>NUCLEOTIDE SEQUENCE [LARGE SCALE GENOMIC DNA]</scope>
    <source>
        <strain evidence="6 7">SA11</strain>
    </source>
</reference>
<dbReference type="AlphaFoldDB" id="A0A143P9A3"/>
<dbReference type="Pfam" id="PF01420">
    <property type="entry name" value="Methylase_S"/>
    <property type="match status" value="2"/>
</dbReference>
<dbReference type="EMBL" id="RQTE01000140">
    <property type="protein sequence ID" value="RZI01816.1"/>
    <property type="molecule type" value="Genomic_DNA"/>
</dbReference>
<dbReference type="Gene3D" id="3.90.220.20">
    <property type="entry name" value="DNA methylase specificity domains"/>
    <property type="match status" value="2"/>
</dbReference>
<evidence type="ECO:0000313" key="8">
    <source>
        <dbReference type="Proteomes" id="UP000595942"/>
    </source>
</evidence>
<dbReference type="KEGG" id="scv:A4G25_03335"/>
<dbReference type="Proteomes" id="UP000595942">
    <property type="component" value="Chromosome"/>
</dbReference>
<keyword evidence="2" id="KW-0680">Restriction system</keyword>
<evidence type="ECO:0000313" key="6">
    <source>
        <dbReference type="EMBL" id="RZI01816.1"/>
    </source>
</evidence>
<sequence>MEFKEYEIKDLGNVVGGGTPSTKQVEYYNGDIAWITPKDLSDFSGKYISHGERYITDKGLKKSSARMLPKGTVLMTSRAPIGYLAIAKNELCTNQGFKSVICDEKLIIPEYLYYKLQYKMEYIKGLGTGSTFSEVSGKTVKGISLKIPSIENQIKQIHVLKNIDDKISLNNKIIANLEELSQTLFKHWFVDFEFPDENGNPYKSSGGEMKKSELGELPKGWNYEKAQNLYKITIGKTPPRKIRELFSFKEGVDWVSISDMKDEESFITKTKEKLTNEAVKDYRVKVIPEGTVLLSFKLTVGRVKIASKNLATNEAIAHFVSNEIGKAFTYFYLQQFNFESLGNTSSIANAVNSKIIKNMPFLHPNEKVLKNFVEIVNPFIDKIEALQRENIELTILRDTLLPKLMSGEIEIPDEVEVDENEL</sequence>
<protein>
    <submittedName>
        <fullName evidence="6">Restriction endonuclease subunit S</fullName>
    </submittedName>
</protein>
<comment type="similarity">
    <text evidence="1">Belongs to the type-I restriction system S methylase family.</text>
</comment>
<dbReference type="PANTHER" id="PTHR30408">
    <property type="entry name" value="TYPE-1 RESTRICTION ENZYME ECOKI SPECIFICITY PROTEIN"/>
    <property type="match status" value="1"/>
</dbReference>
<dbReference type="GO" id="GO:0003677">
    <property type="term" value="F:DNA binding"/>
    <property type="evidence" value="ECO:0007669"/>
    <property type="project" value="UniProtKB-KW"/>
</dbReference>
<dbReference type="REBASE" id="288706">
    <property type="entry name" value="S.Sco13827ORF1704P"/>
</dbReference>
<dbReference type="InterPro" id="IPR052021">
    <property type="entry name" value="Type-I_RS_S_subunit"/>
</dbReference>
<keyword evidence="8" id="KW-1185">Reference proteome</keyword>
<reference evidence="5 8" key="2">
    <citation type="submission" date="2021-01" db="EMBL/GenBank/DDBJ databases">
        <title>FDA dAtabase for Regulatory Grade micrObial Sequences (FDA-ARGOS): Supporting development and validation of Infectious Disease Dx tests.</title>
        <authorList>
            <person name="Sproer C."/>
            <person name="Gronow S."/>
            <person name="Severitt S."/>
            <person name="Schroder I."/>
            <person name="Tallon L."/>
            <person name="Sadzewicz L."/>
            <person name="Zhao X."/>
            <person name="Boylan J."/>
            <person name="Ott S."/>
            <person name="Bowen H."/>
            <person name="Vavikolanu K."/>
            <person name="Mehta A."/>
            <person name="Aluvathingal J."/>
            <person name="Nadendla S."/>
            <person name="Lowell S."/>
            <person name="Myers T."/>
            <person name="Yan Y."/>
            <person name="Sichtig H."/>
        </authorList>
    </citation>
    <scope>NUCLEOTIDE SEQUENCE [LARGE SCALE GENOMIC DNA]</scope>
    <source>
        <strain evidence="5 8">FDAARGOS_1148</strain>
    </source>
</reference>
<evidence type="ECO:0000256" key="1">
    <source>
        <dbReference type="ARBA" id="ARBA00010923"/>
    </source>
</evidence>
<feature type="domain" description="Type I restriction modification DNA specificity" evidence="4">
    <location>
        <begin position="2"/>
        <end position="179"/>
    </location>
</feature>
<keyword evidence="6" id="KW-0255">Endonuclease</keyword>
<keyword evidence="6" id="KW-0540">Nuclease</keyword>
<dbReference type="PANTHER" id="PTHR30408:SF13">
    <property type="entry name" value="TYPE I RESTRICTION ENZYME HINDI SPECIFICITY SUBUNIT"/>
    <property type="match status" value="1"/>
</dbReference>
<dbReference type="Gene3D" id="1.10.287.1120">
    <property type="entry name" value="Bipartite methylase S protein"/>
    <property type="match status" value="1"/>
</dbReference>
<dbReference type="SUPFAM" id="SSF116734">
    <property type="entry name" value="DNA methylase specificity domain"/>
    <property type="match status" value="2"/>
</dbReference>
<dbReference type="OrthoDB" id="9795776at2"/>
<dbReference type="CDD" id="cd17273">
    <property type="entry name" value="RMtype1_S_EcoJA69PI-TRD1-CR1_like"/>
    <property type="match status" value="1"/>
</dbReference>
<organism evidence="6 7">
    <name type="scientific">Staphylococcus condimenti</name>
    <dbReference type="NCBI Taxonomy" id="70255"/>
    <lineage>
        <taxon>Bacteria</taxon>
        <taxon>Bacillati</taxon>
        <taxon>Bacillota</taxon>
        <taxon>Bacilli</taxon>
        <taxon>Bacillales</taxon>
        <taxon>Staphylococcaceae</taxon>
        <taxon>Staphylococcus</taxon>
    </lineage>
</organism>
<gene>
    <name evidence="6" type="ORF">EIG99_07795</name>
    <name evidence="5" type="ORF">I6J05_02385</name>
</gene>
<dbReference type="REBASE" id="483996">
    <property type="entry name" value="S.Sco1205ORF6645P"/>
</dbReference>
<dbReference type="GeneID" id="93726885"/>
<dbReference type="REBASE" id="483942">
    <property type="entry name" value="S.Sco1148ORF2380P"/>
</dbReference>
<name>A0A143P9A3_9STAP</name>
<dbReference type="InterPro" id="IPR044946">
    <property type="entry name" value="Restrct_endonuc_typeI_TRD_sf"/>
</dbReference>
<evidence type="ECO:0000256" key="3">
    <source>
        <dbReference type="ARBA" id="ARBA00023125"/>
    </source>
</evidence>
<evidence type="ECO:0000256" key="2">
    <source>
        <dbReference type="ARBA" id="ARBA00022747"/>
    </source>
</evidence>
<dbReference type="EMBL" id="CP068073">
    <property type="protein sequence ID" value="QQS83191.1"/>
    <property type="molecule type" value="Genomic_DNA"/>
</dbReference>
<dbReference type="Proteomes" id="UP000293854">
    <property type="component" value="Unassembled WGS sequence"/>
</dbReference>
<feature type="domain" description="Type I restriction modification DNA specificity" evidence="4">
    <location>
        <begin position="218"/>
        <end position="393"/>
    </location>
</feature>
<proteinExistence type="inferred from homology"/>
<evidence type="ECO:0000313" key="7">
    <source>
        <dbReference type="Proteomes" id="UP000293854"/>
    </source>
</evidence>
<dbReference type="RefSeq" id="WP_052766728.1">
    <property type="nucleotide sequence ID" value="NZ_CP015114.1"/>
</dbReference>
<keyword evidence="6" id="KW-0378">Hydrolase</keyword>
<keyword evidence="3" id="KW-0238">DNA-binding</keyword>
<accession>A0A143P9A3</accession>
<dbReference type="InterPro" id="IPR000055">
    <property type="entry name" value="Restrct_endonuc_typeI_TRD"/>
</dbReference>
<dbReference type="CDD" id="cd17244">
    <property type="entry name" value="RMtype1_S_Apa101655I-TRD2-CR2_like"/>
    <property type="match status" value="1"/>
</dbReference>
<dbReference type="GO" id="GO:0009307">
    <property type="term" value="P:DNA restriction-modification system"/>
    <property type="evidence" value="ECO:0007669"/>
    <property type="project" value="UniProtKB-KW"/>
</dbReference>
<dbReference type="GO" id="GO:0004519">
    <property type="term" value="F:endonuclease activity"/>
    <property type="evidence" value="ECO:0007669"/>
    <property type="project" value="UniProtKB-KW"/>
</dbReference>
<evidence type="ECO:0000313" key="5">
    <source>
        <dbReference type="EMBL" id="QQS83191.1"/>
    </source>
</evidence>